<reference evidence="1" key="1">
    <citation type="submission" date="2021-04" db="EMBL/GenBank/DDBJ databases">
        <authorList>
            <person name="Barnhill K.B."/>
            <person name="Biggs A.M."/>
            <person name="Bland J."/>
            <person name="Choudhary H.M."/>
            <person name="Crogan R.E."/>
            <person name="Finocchiaro A.B."/>
            <person name="Franco V."/>
            <person name="Fuller T.A."/>
            <person name="Hanwacker C.G."/>
            <person name="Howard Z.E."/>
            <person name="Iqbal M."/>
            <person name="Mathew A.M."/>
            <person name="Miller S."/>
            <person name="Padhye S."/>
            <person name="Rainey E."/>
            <person name="Rodriguez A."/>
            <person name="Stewart E."/>
            <person name="Otero L.A."/>
            <person name="Chase M.A."/>
            <person name="Pollenz R.S."/>
            <person name="Garlena R.A."/>
            <person name="Russell D.A."/>
            <person name="Jacobs-Sera D."/>
            <person name="Hatfull G.F."/>
        </authorList>
    </citation>
    <scope>NUCLEOTIDE SEQUENCE</scope>
</reference>
<organism evidence="1 2">
    <name type="scientific">Gordonia phage VanLee</name>
    <dbReference type="NCBI Taxonomy" id="2845816"/>
    <lineage>
        <taxon>Viruses</taxon>
        <taxon>Duplodnaviria</taxon>
        <taxon>Heunggongvirae</taxon>
        <taxon>Uroviricota</taxon>
        <taxon>Caudoviricetes</taxon>
        <taxon>Kruegerviridae</taxon>
        <taxon>Vanleevirus</taxon>
        <taxon>Vanleevirus vanlee</taxon>
    </lineage>
</organism>
<dbReference type="GeneID" id="80020528"/>
<evidence type="ECO:0000313" key="2">
    <source>
        <dbReference type="Proteomes" id="UP000683422"/>
    </source>
</evidence>
<dbReference type="EMBL" id="MZ028627">
    <property type="protein sequence ID" value="QWS68233.1"/>
    <property type="molecule type" value="Genomic_DNA"/>
</dbReference>
<keyword evidence="1" id="KW-0255">Endonuclease</keyword>
<gene>
    <name evidence="1" type="primary">116</name>
    <name evidence="1" type="ORF">SEA_VANLEE_116</name>
</gene>
<sequence>MNDEPQARAIVTERSQGICEACGRARATDWSHRIARSRGGLWCPTNGLHLCRADHAWIHAHQEKARALGAIVETHLNPAEVPVRTRHGRVLLHPDGSMTAAPMAVVLPADMLDSREHLAF</sequence>
<dbReference type="KEGG" id="vg:80020528"/>
<dbReference type="GO" id="GO:0004519">
    <property type="term" value="F:endonuclease activity"/>
    <property type="evidence" value="ECO:0007669"/>
    <property type="project" value="UniProtKB-KW"/>
</dbReference>
<protein>
    <submittedName>
        <fullName evidence="1">HNH endonuclease</fullName>
    </submittedName>
</protein>
<dbReference type="Proteomes" id="UP000683422">
    <property type="component" value="Segment"/>
</dbReference>
<proteinExistence type="predicted"/>
<accession>A0A8F2D9S2</accession>
<name>A0A8F2D9S2_9CAUD</name>
<keyword evidence="1" id="KW-0378">Hydrolase</keyword>
<keyword evidence="1" id="KW-0540">Nuclease</keyword>
<keyword evidence="2" id="KW-1185">Reference proteome</keyword>
<evidence type="ECO:0000313" key="1">
    <source>
        <dbReference type="EMBL" id="QWS68233.1"/>
    </source>
</evidence>
<dbReference type="RefSeq" id="YP_010755857.1">
    <property type="nucleotide sequence ID" value="NC_073474.1"/>
</dbReference>